<dbReference type="AlphaFoldDB" id="A0AAN6W1A2"/>
<dbReference type="Proteomes" id="UP001302321">
    <property type="component" value="Unassembled WGS sequence"/>
</dbReference>
<dbReference type="GO" id="GO:0003676">
    <property type="term" value="F:nucleic acid binding"/>
    <property type="evidence" value="ECO:0007669"/>
    <property type="project" value="InterPro"/>
</dbReference>
<protein>
    <recommendedName>
        <fullName evidence="3">RNase H type-1 domain-containing protein</fullName>
    </recommendedName>
</protein>
<accession>A0AAN6W1A2</accession>
<evidence type="ECO:0000313" key="1">
    <source>
        <dbReference type="EMBL" id="KAK4173553.1"/>
    </source>
</evidence>
<keyword evidence="2" id="KW-1185">Reference proteome</keyword>
<evidence type="ECO:0000313" key="2">
    <source>
        <dbReference type="Proteomes" id="UP001302321"/>
    </source>
</evidence>
<feature type="non-terminal residue" evidence="1">
    <location>
        <position position="148"/>
    </location>
</feature>
<gene>
    <name evidence="1" type="ORF">QBC36DRAFT_293282</name>
</gene>
<reference evidence="1" key="1">
    <citation type="journal article" date="2023" name="Mol. Phylogenet. Evol.">
        <title>Genome-scale phylogeny and comparative genomics of the fungal order Sordariales.</title>
        <authorList>
            <person name="Hensen N."/>
            <person name="Bonometti L."/>
            <person name="Westerberg I."/>
            <person name="Brannstrom I.O."/>
            <person name="Guillou S."/>
            <person name="Cros-Aarteil S."/>
            <person name="Calhoun S."/>
            <person name="Haridas S."/>
            <person name="Kuo A."/>
            <person name="Mondo S."/>
            <person name="Pangilinan J."/>
            <person name="Riley R."/>
            <person name="LaButti K."/>
            <person name="Andreopoulos B."/>
            <person name="Lipzen A."/>
            <person name="Chen C."/>
            <person name="Yan M."/>
            <person name="Daum C."/>
            <person name="Ng V."/>
            <person name="Clum A."/>
            <person name="Steindorff A."/>
            <person name="Ohm R.A."/>
            <person name="Martin F."/>
            <person name="Silar P."/>
            <person name="Natvig D.O."/>
            <person name="Lalanne C."/>
            <person name="Gautier V."/>
            <person name="Ament-Velasquez S.L."/>
            <person name="Kruys A."/>
            <person name="Hutchinson M.I."/>
            <person name="Powell A.J."/>
            <person name="Barry K."/>
            <person name="Miller A.N."/>
            <person name="Grigoriev I.V."/>
            <person name="Debuchy R."/>
            <person name="Gladieux P."/>
            <person name="Hiltunen Thoren M."/>
            <person name="Johannesson H."/>
        </authorList>
    </citation>
    <scope>NUCLEOTIDE SEQUENCE</scope>
    <source>
        <strain evidence="1">CBS 892.96</strain>
    </source>
</reference>
<comment type="caution">
    <text evidence="1">The sequence shown here is derived from an EMBL/GenBank/DDBJ whole genome shotgun (WGS) entry which is preliminary data.</text>
</comment>
<organism evidence="1 2">
    <name type="scientific">Triangularia setosa</name>
    <dbReference type="NCBI Taxonomy" id="2587417"/>
    <lineage>
        <taxon>Eukaryota</taxon>
        <taxon>Fungi</taxon>
        <taxon>Dikarya</taxon>
        <taxon>Ascomycota</taxon>
        <taxon>Pezizomycotina</taxon>
        <taxon>Sordariomycetes</taxon>
        <taxon>Sordariomycetidae</taxon>
        <taxon>Sordariales</taxon>
        <taxon>Podosporaceae</taxon>
        <taxon>Triangularia</taxon>
    </lineage>
</organism>
<evidence type="ECO:0008006" key="3">
    <source>
        <dbReference type="Google" id="ProtNLM"/>
    </source>
</evidence>
<dbReference type="Gene3D" id="3.30.420.10">
    <property type="entry name" value="Ribonuclease H-like superfamily/Ribonuclease H"/>
    <property type="match status" value="1"/>
</dbReference>
<dbReference type="InterPro" id="IPR036397">
    <property type="entry name" value="RNaseH_sf"/>
</dbReference>
<sequence>MLPETTRPHLTQWTLPHPVALPRPENKELGKRAHERLLREAAEGELHLYSDGSKAAPAPDLPKRTGWGFVAYISGQKIHEEHGRLGDSEAFDGEAVGAAHASVWAREYIRRGASPPRVRLFIDNAAVLYGITGRPSDNSQEAFLAIGY</sequence>
<reference evidence="1" key="2">
    <citation type="submission" date="2023-05" db="EMBL/GenBank/DDBJ databases">
        <authorList>
            <consortium name="Lawrence Berkeley National Laboratory"/>
            <person name="Steindorff A."/>
            <person name="Hensen N."/>
            <person name="Bonometti L."/>
            <person name="Westerberg I."/>
            <person name="Brannstrom I.O."/>
            <person name="Guillou S."/>
            <person name="Cros-Aarteil S."/>
            <person name="Calhoun S."/>
            <person name="Haridas S."/>
            <person name="Kuo A."/>
            <person name="Mondo S."/>
            <person name="Pangilinan J."/>
            <person name="Riley R."/>
            <person name="Labutti K."/>
            <person name="Andreopoulos B."/>
            <person name="Lipzen A."/>
            <person name="Chen C."/>
            <person name="Yanf M."/>
            <person name="Daum C."/>
            <person name="Ng V."/>
            <person name="Clum A."/>
            <person name="Ohm R."/>
            <person name="Martin F."/>
            <person name="Silar P."/>
            <person name="Natvig D."/>
            <person name="Lalanne C."/>
            <person name="Gautier V."/>
            <person name="Ament-Velasquez S.L."/>
            <person name="Kruys A."/>
            <person name="Hutchinson M.I."/>
            <person name="Powell A.J."/>
            <person name="Barry K."/>
            <person name="Miller A.N."/>
            <person name="Grigoriev I.V."/>
            <person name="Debuchy R."/>
            <person name="Gladieux P."/>
            <person name="Thoren M.H."/>
            <person name="Johannesson H."/>
        </authorList>
    </citation>
    <scope>NUCLEOTIDE SEQUENCE</scope>
    <source>
        <strain evidence="1">CBS 892.96</strain>
    </source>
</reference>
<dbReference type="InterPro" id="IPR012337">
    <property type="entry name" value="RNaseH-like_sf"/>
</dbReference>
<proteinExistence type="predicted"/>
<dbReference type="EMBL" id="MU866335">
    <property type="protein sequence ID" value="KAK4173553.1"/>
    <property type="molecule type" value="Genomic_DNA"/>
</dbReference>
<name>A0AAN6W1A2_9PEZI</name>
<dbReference type="SUPFAM" id="SSF53098">
    <property type="entry name" value="Ribonuclease H-like"/>
    <property type="match status" value="1"/>
</dbReference>